<dbReference type="AlphaFoldDB" id="A0A2W1NDE7"/>
<comment type="caution">
    <text evidence="1">The sequence shown here is derived from an EMBL/GenBank/DDBJ whole genome shotgun (WGS) entry which is preliminary data.</text>
</comment>
<name>A0A2W1NDE7_PAEXE</name>
<dbReference type="RefSeq" id="WP_089199127.1">
    <property type="nucleotide sequence ID" value="NZ_NHRJ02000002.1"/>
</dbReference>
<organism evidence="1 2">
    <name type="scientific">Paenibacillus xerothermodurans</name>
    <dbReference type="NCBI Taxonomy" id="1977292"/>
    <lineage>
        <taxon>Bacteria</taxon>
        <taxon>Bacillati</taxon>
        <taxon>Bacillota</taxon>
        <taxon>Bacilli</taxon>
        <taxon>Bacillales</taxon>
        <taxon>Paenibacillaceae</taxon>
        <taxon>Paenibacillus</taxon>
    </lineage>
</organism>
<gene>
    <name evidence="1" type="ORF">CBW46_006185</name>
</gene>
<dbReference type="GO" id="GO:0008745">
    <property type="term" value="F:N-acetylmuramoyl-L-alanine amidase activity"/>
    <property type="evidence" value="ECO:0007669"/>
    <property type="project" value="InterPro"/>
</dbReference>
<accession>A0A2W1NDE7</accession>
<evidence type="ECO:0000313" key="1">
    <source>
        <dbReference type="EMBL" id="PZE21984.1"/>
    </source>
</evidence>
<keyword evidence="2" id="KW-1185">Reference proteome</keyword>
<sequence>MQFFGIVIHHSACPAINGKGFDFFISRSGGITPSAEPTDSLFIHICLEGNFHERRATYTAEEMEQLFLLRKLALRLAERFHFEPDDFFPHTPTCPGAFFPWSQLVISSADGYH</sequence>
<reference evidence="1" key="1">
    <citation type="submission" date="2018-06" db="EMBL/GenBank/DDBJ databases">
        <title>Paenibacillus xerothermodurans sp. nov. an extremely dry heat resistant spore forming bacterium isolated from the soil of Cape Canaveral, Florida.</title>
        <authorList>
            <person name="Seuylemezian A."/>
            <person name="Kaur N."/>
            <person name="Patil P."/>
            <person name="Patil P."/>
            <person name="Mayilraj S."/>
            <person name="Vaishampayan P."/>
        </authorList>
    </citation>
    <scope>NUCLEOTIDE SEQUENCE [LARGE SCALE GENOMIC DNA]</scope>
    <source>
        <strain evidence="1">ATCC 27380</strain>
    </source>
</reference>
<protein>
    <submittedName>
        <fullName evidence="1">Uncharacterized protein</fullName>
    </submittedName>
</protein>
<dbReference type="OrthoDB" id="2630778at2"/>
<evidence type="ECO:0000313" key="2">
    <source>
        <dbReference type="Proteomes" id="UP000214746"/>
    </source>
</evidence>
<proteinExistence type="predicted"/>
<dbReference type="SUPFAM" id="SSF55846">
    <property type="entry name" value="N-acetylmuramoyl-L-alanine amidase-like"/>
    <property type="match status" value="1"/>
</dbReference>
<dbReference type="InterPro" id="IPR036505">
    <property type="entry name" value="Amidase/PGRP_sf"/>
</dbReference>
<dbReference type="EMBL" id="NHRJ02000002">
    <property type="protein sequence ID" value="PZE21984.1"/>
    <property type="molecule type" value="Genomic_DNA"/>
</dbReference>
<dbReference type="GO" id="GO:0009253">
    <property type="term" value="P:peptidoglycan catabolic process"/>
    <property type="evidence" value="ECO:0007669"/>
    <property type="project" value="InterPro"/>
</dbReference>
<dbReference type="Proteomes" id="UP000214746">
    <property type="component" value="Unassembled WGS sequence"/>
</dbReference>